<gene>
    <name evidence="2" type="ORF">DES52_10486</name>
</gene>
<evidence type="ECO:0000259" key="1">
    <source>
        <dbReference type="Pfam" id="PF01966"/>
    </source>
</evidence>
<dbReference type="RefSeq" id="WP_245900760.1">
    <property type="nucleotide sequence ID" value="NZ_QJSX01000004.1"/>
</dbReference>
<feature type="domain" description="HD" evidence="1">
    <location>
        <begin position="49"/>
        <end position="154"/>
    </location>
</feature>
<name>A0A318S771_9DEIO</name>
<evidence type="ECO:0000313" key="3">
    <source>
        <dbReference type="Proteomes" id="UP000248326"/>
    </source>
</evidence>
<dbReference type="EMBL" id="QJSX01000004">
    <property type="protein sequence ID" value="PYE54816.1"/>
    <property type="molecule type" value="Genomic_DNA"/>
</dbReference>
<organism evidence="2 3">
    <name type="scientific">Deinococcus yavapaiensis KR-236</name>
    <dbReference type="NCBI Taxonomy" id="694435"/>
    <lineage>
        <taxon>Bacteria</taxon>
        <taxon>Thermotogati</taxon>
        <taxon>Deinococcota</taxon>
        <taxon>Deinococci</taxon>
        <taxon>Deinococcales</taxon>
        <taxon>Deinococcaceae</taxon>
        <taxon>Deinococcus</taxon>
    </lineage>
</organism>
<reference evidence="2 3" key="1">
    <citation type="submission" date="2018-06" db="EMBL/GenBank/DDBJ databases">
        <title>Genomic Encyclopedia of Type Strains, Phase IV (KMG-IV): sequencing the most valuable type-strain genomes for metagenomic binning, comparative biology and taxonomic classification.</title>
        <authorList>
            <person name="Goeker M."/>
        </authorList>
    </citation>
    <scope>NUCLEOTIDE SEQUENCE [LARGE SCALE GENOMIC DNA]</scope>
    <source>
        <strain evidence="2 3">DSM 18048</strain>
    </source>
</reference>
<dbReference type="Pfam" id="PF01966">
    <property type="entry name" value="HD"/>
    <property type="match status" value="1"/>
</dbReference>
<dbReference type="InterPro" id="IPR006674">
    <property type="entry name" value="HD_domain"/>
</dbReference>
<accession>A0A318S771</accession>
<evidence type="ECO:0000313" key="2">
    <source>
        <dbReference type="EMBL" id="PYE54816.1"/>
    </source>
</evidence>
<comment type="caution">
    <text evidence="2">The sequence shown here is derived from an EMBL/GenBank/DDBJ whole genome shotgun (WGS) entry which is preliminary data.</text>
</comment>
<keyword evidence="3" id="KW-1185">Reference proteome</keyword>
<dbReference type="SUPFAM" id="SSF109604">
    <property type="entry name" value="HD-domain/PDEase-like"/>
    <property type="match status" value="1"/>
</dbReference>
<dbReference type="AlphaFoldDB" id="A0A318S771"/>
<dbReference type="NCBIfam" id="TIGR00277">
    <property type="entry name" value="HDIG"/>
    <property type="match status" value="1"/>
</dbReference>
<dbReference type="GO" id="GO:0016740">
    <property type="term" value="F:transferase activity"/>
    <property type="evidence" value="ECO:0007669"/>
    <property type="project" value="UniProtKB-KW"/>
</dbReference>
<sequence>MAANLLGKIARLARSLHASRARPDDAFAARFLQGGEGVVYLAMDPRDREHACRVARTLLTVRPDAPPHLVAAALLHDCGKSTRPYRVAERVLAGLVPMRFAARLPVGFVQVRARHARLGASMLQAVNARPEVIRLVERHHTPDDGDARLLHDLDDLE</sequence>
<proteinExistence type="predicted"/>
<keyword evidence="2" id="KW-0808">Transferase</keyword>
<dbReference type="Gene3D" id="1.10.3210.10">
    <property type="entry name" value="Hypothetical protein af1432"/>
    <property type="match status" value="1"/>
</dbReference>
<protein>
    <submittedName>
        <fullName evidence="2">Putative nucleotidyltransferase with HDIG domain</fullName>
    </submittedName>
</protein>
<dbReference type="InterPro" id="IPR006675">
    <property type="entry name" value="HDIG_dom"/>
</dbReference>
<dbReference type="Proteomes" id="UP000248326">
    <property type="component" value="Unassembled WGS sequence"/>
</dbReference>